<gene>
    <name evidence="1" type="ORF">NM688_g8773</name>
</gene>
<reference evidence="1" key="1">
    <citation type="submission" date="2022-07" db="EMBL/GenBank/DDBJ databases">
        <title>Genome Sequence of Phlebia brevispora.</title>
        <authorList>
            <person name="Buettner E."/>
        </authorList>
    </citation>
    <scope>NUCLEOTIDE SEQUENCE</scope>
    <source>
        <strain evidence="1">MPL23</strain>
    </source>
</reference>
<name>A0ACC1RQQ5_9APHY</name>
<organism evidence="1 2">
    <name type="scientific">Phlebia brevispora</name>
    <dbReference type="NCBI Taxonomy" id="194682"/>
    <lineage>
        <taxon>Eukaryota</taxon>
        <taxon>Fungi</taxon>
        <taxon>Dikarya</taxon>
        <taxon>Basidiomycota</taxon>
        <taxon>Agaricomycotina</taxon>
        <taxon>Agaricomycetes</taxon>
        <taxon>Polyporales</taxon>
        <taxon>Meruliaceae</taxon>
        <taxon>Phlebia</taxon>
    </lineage>
</organism>
<evidence type="ECO:0000313" key="1">
    <source>
        <dbReference type="EMBL" id="KAJ3523154.1"/>
    </source>
</evidence>
<dbReference type="EMBL" id="JANHOG010002464">
    <property type="protein sequence ID" value="KAJ3523154.1"/>
    <property type="molecule type" value="Genomic_DNA"/>
</dbReference>
<comment type="caution">
    <text evidence="1">The sequence shown here is derived from an EMBL/GenBank/DDBJ whole genome shotgun (WGS) entry which is preliminary data.</text>
</comment>
<sequence>MPSESTRTLKIVIVGGGVCGLACAIALNKQGLEVDIYEAAAKFGEIGAGIGIGGNTIAILKALGVYEDVLARGDGVNPERAQVGWVRFRYGADDHALVWDHSIGIGEKTFGVHRASFLDALVGHFDQTRAHFNKRCTAVIPLKSNPSRYEVTFADGTSVEADIVIGADGIKSTVRGAVTGKDPLENFSFSNTVAYRALVPTSAVKSAGTKIDYTEAGFLFLGKNKHVTTYPIRSGSLINIVAFVTDRTLPMGQATLPPGAPQVVPATTEELVAEYMDFGEDVRKLLSCVPNASRWNMFVVHPFLDSFVKGRVVLVGDSAHAMPVHLGAGAGQGLEDAYLLARLIGHPQTTADNLEDVLKIYDEVRRTRTQHIWHGSMRAGDIYEGAAEYGFSHDEMAKELRYWWDEVIGNHKLDGDTETAVGRLQERGIFAVE</sequence>
<accession>A0ACC1RQQ5</accession>
<protein>
    <submittedName>
        <fullName evidence="1">Uncharacterized protein</fullName>
    </submittedName>
</protein>
<evidence type="ECO:0000313" key="2">
    <source>
        <dbReference type="Proteomes" id="UP001148662"/>
    </source>
</evidence>
<dbReference type="Proteomes" id="UP001148662">
    <property type="component" value="Unassembled WGS sequence"/>
</dbReference>
<keyword evidence="2" id="KW-1185">Reference proteome</keyword>
<proteinExistence type="predicted"/>